<dbReference type="EMBL" id="DYDO01000006">
    <property type="protein sequence ID" value="DBA22241.1"/>
    <property type="molecule type" value="Genomic_DNA"/>
</dbReference>
<evidence type="ECO:0000256" key="1">
    <source>
        <dbReference type="SAM" id="MobiDB-lite"/>
    </source>
</evidence>
<feature type="region of interest" description="Disordered" evidence="1">
    <location>
        <begin position="239"/>
        <end position="267"/>
    </location>
</feature>
<feature type="compositionally biased region" description="Polar residues" evidence="1">
    <location>
        <begin position="105"/>
        <end position="115"/>
    </location>
</feature>
<organism evidence="3 4">
    <name type="scientific">Pyxicephalus adspersus</name>
    <name type="common">African bullfrog</name>
    <dbReference type="NCBI Taxonomy" id="30357"/>
    <lineage>
        <taxon>Eukaryota</taxon>
        <taxon>Metazoa</taxon>
        <taxon>Chordata</taxon>
        <taxon>Craniata</taxon>
        <taxon>Vertebrata</taxon>
        <taxon>Euteleostomi</taxon>
        <taxon>Amphibia</taxon>
        <taxon>Batrachia</taxon>
        <taxon>Anura</taxon>
        <taxon>Neobatrachia</taxon>
        <taxon>Ranoidea</taxon>
        <taxon>Pyxicephalidae</taxon>
        <taxon>Pyxicephalinae</taxon>
        <taxon>Pyxicephalus</taxon>
    </lineage>
</organism>
<feature type="region of interest" description="Disordered" evidence="1">
    <location>
        <begin position="548"/>
        <end position="585"/>
    </location>
</feature>
<dbReference type="InterPro" id="IPR028045">
    <property type="entry name" value="HROB"/>
</dbReference>
<feature type="compositionally biased region" description="Polar residues" evidence="1">
    <location>
        <begin position="487"/>
        <end position="533"/>
    </location>
</feature>
<dbReference type="AlphaFoldDB" id="A0AAV2ZZF9"/>
<feature type="region of interest" description="Disordered" evidence="1">
    <location>
        <begin position="481"/>
        <end position="533"/>
    </location>
</feature>
<feature type="domain" description="Homologous recombination OB-fold protein OB-fold" evidence="2">
    <location>
        <begin position="397"/>
        <end position="479"/>
    </location>
</feature>
<feature type="compositionally biased region" description="Low complexity" evidence="1">
    <location>
        <begin position="562"/>
        <end position="582"/>
    </location>
</feature>
<gene>
    <name evidence="3" type="ORF">GDO54_013287</name>
</gene>
<comment type="caution">
    <text evidence="3">The sequence shown here is derived from an EMBL/GenBank/DDBJ whole genome shotgun (WGS) entry which is preliminary data.</text>
</comment>
<feature type="region of interest" description="Disordered" evidence="1">
    <location>
        <begin position="104"/>
        <end position="204"/>
    </location>
</feature>
<evidence type="ECO:0000313" key="3">
    <source>
        <dbReference type="EMBL" id="DBA22241.1"/>
    </source>
</evidence>
<reference evidence="3" key="1">
    <citation type="thesis" date="2020" institute="ProQuest LLC" country="789 East Eisenhower Parkway, Ann Arbor, MI, USA">
        <title>Comparative Genomics and Chromosome Evolution.</title>
        <authorList>
            <person name="Mudd A.B."/>
        </authorList>
    </citation>
    <scope>NUCLEOTIDE SEQUENCE</scope>
    <source>
        <strain evidence="3">1538</strain>
        <tissue evidence="3">Blood</tissue>
    </source>
</reference>
<proteinExistence type="predicted"/>
<protein>
    <recommendedName>
        <fullName evidence="2">Homologous recombination OB-fold protein OB-fold domain-containing protein</fullName>
    </recommendedName>
</protein>
<evidence type="ECO:0000259" key="2">
    <source>
        <dbReference type="Pfam" id="PF15072"/>
    </source>
</evidence>
<dbReference type="GO" id="GO:0000725">
    <property type="term" value="P:recombinational repair"/>
    <property type="evidence" value="ECO:0007669"/>
    <property type="project" value="InterPro"/>
</dbReference>
<dbReference type="Proteomes" id="UP001181693">
    <property type="component" value="Unassembled WGS sequence"/>
</dbReference>
<accession>A0AAV2ZZF9</accession>
<feature type="compositionally biased region" description="Polar residues" evidence="1">
    <location>
        <begin position="155"/>
        <end position="184"/>
    </location>
</feature>
<dbReference type="PANTHER" id="PTHR14523">
    <property type="entry name" value="UNCHARACTERIZED PROTEIN C17ORF53 HOMOLOG"/>
    <property type="match status" value="1"/>
</dbReference>
<feature type="compositionally biased region" description="Polar residues" evidence="1">
    <location>
        <begin position="548"/>
        <end position="561"/>
    </location>
</feature>
<name>A0AAV2ZZF9_PYXAD</name>
<feature type="compositionally biased region" description="Low complexity" evidence="1">
    <location>
        <begin position="127"/>
        <end position="144"/>
    </location>
</feature>
<dbReference type="Pfam" id="PF15072">
    <property type="entry name" value="HROB"/>
    <property type="match status" value="1"/>
</dbReference>
<evidence type="ECO:0000313" key="4">
    <source>
        <dbReference type="Proteomes" id="UP001181693"/>
    </source>
</evidence>
<dbReference type="InterPro" id="IPR058570">
    <property type="entry name" value="HROB_OB"/>
</dbReference>
<feature type="compositionally biased region" description="Polar residues" evidence="1">
    <location>
        <begin position="239"/>
        <end position="253"/>
    </location>
</feature>
<feature type="region of interest" description="Disordered" evidence="1">
    <location>
        <begin position="329"/>
        <end position="354"/>
    </location>
</feature>
<sequence length="631" mass="68268">MALSLQSLFCSGSEDFDDEEFLSALEGTEPNFSSNTHTTPVRLRPISAKDTQVTESSSRFAKPSVSEGTVTVQTDARPAARSSFLEQDLDDEELLSACSELEAGVSQQQYQTPGRTPNPKLCSRPINQTSQNNSFTSNNTPSFQLRPSRGGLCSNMDSNLPETGQNKPQSHGFTTNSPTVSNFHGSGKARGHCESPSPSAKRPCLRPSMEIQPVTPVRAGAQLPQSTYPRYTTPTAASGQVYSMQGGSGSSALPRTPQMPRPHQPGTLQTPVVTNHLVQLVEAANKTPRVLAWETPPSKERRFPGPAGLLPQQGSGRRLDEILISTPHTPSHGAQARHRSKENIPSQQPVSEEFGRGGWATMKAELSLDESDPTCFLRTYSVVMVLRKAALKQLPKNKVPKMAVALKSLTPANGDASAVFRDATGEMQGTVHHLLLEERESELKVGSVLLLQQVGVFSPSHRNHYLNVTPSNLVKIYPATEGDESSRVSVEPTTQQKVDINSNEAQLHQHSSSRTTPCRPSEQAPSLSSYTVQPDTIRSSFLNTKALSRAQQSSSSITESKAPQPAVCSPSSSSMQPRSPAPLHQYSCTTQTKNLTPSLNTAQPMISADNADWDMDDLDSLLCDLPVDPGE</sequence>
<keyword evidence="4" id="KW-1185">Reference proteome</keyword>
<dbReference type="PANTHER" id="PTHR14523:SF1">
    <property type="entry name" value="HOMOLOGOUS RECOMBINATION OB-FOLD PROTEIN"/>
    <property type="match status" value="1"/>
</dbReference>